<evidence type="ECO:0000256" key="13">
    <source>
        <dbReference type="ARBA" id="ARBA00023136"/>
    </source>
</evidence>
<dbReference type="RefSeq" id="YP_009564664.1">
    <property type="nucleotide sequence ID" value="NC_041169.1"/>
</dbReference>
<dbReference type="GO" id="GO:0031966">
    <property type="term" value="C:mitochondrial membrane"/>
    <property type="evidence" value="ECO:0007669"/>
    <property type="project" value="UniProtKB-SubCell"/>
</dbReference>
<evidence type="ECO:0000256" key="7">
    <source>
        <dbReference type="ARBA" id="ARBA00022692"/>
    </source>
</evidence>
<dbReference type="CTD" id="4541"/>
<feature type="transmembrane region" description="Helical" evidence="16">
    <location>
        <begin position="78"/>
        <end position="104"/>
    </location>
</feature>
<evidence type="ECO:0000256" key="4">
    <source>
        <dbReference type="ARBA" id="ARBA00021095"/>
    </source>
</evidence>
<evidence type="ECO:0000256" key="3">
    <source>
        <dbReference type="ARBA" id="ARBA00012944"/>
    </source>
</evidence>
<keyword evidence="13 16" id="KW-0472">Membrane</keyword>
<dbReference type="GO" id="GO:0008137">
    <property type="term" value="F:NADH dehydrogenase (ubiquinone) activity"/>
    <property type="evidence" value="ECO:0007669"/>
    <property type="project" value="UniProtKB-EC"/>
</dbReference>
<dbReference type="AlphaFoldDB" id="A0A411D9Z2"/>
<keyword evidence="6" id="KW-0679">Respiratory chain</keyword>
<keyword evidence="8" id="KW-1278">Translocase</keyword>
<dbReference type="InterPro" id="IPR050269">
    <property type="entry name" value="ComplexI_Subunit6"/>
</dbReference>
<evidence type="ECO:0000256" key="10">
    <source>
        <dbReference type="ARBA" id="ARBA00022989"/>
    </source>
</evidence>
<name>A0A411D9Z2_9CUCU</name>
<evidence type="ECO:0000256" key="14">
    <source>
        <dbReference type="ARBA" id="ARBA00031019"/>
    </source>
</evidence>
<keyword evidence="9" id="KW-0249">Electron transport</keyword>
<dbReference type="GeneID" id="39338018"/>
<evidence type="ECO:0000256" key="9">
    <source>
        <dbReference type="ARBA" id="ARBA00022982"/>
    </source>
</evidence>
<accession>A0A411D9Z2</accession>
<feature type="transmembrane region" description="Helical" evidence="16">
    <location>
        <begin position="47"/>
        <end position="66"/>
    </location>
</feature>
<dbReference type="PANTHER" id="PTHR11435:SF1">
    <property type="entry name" value="NADH-UBIQUINONE OXIDOREDUCTASE CHAIN 6"/>
    <property type="match status" value="1"/>
</dbReference>
<reference evidence="17" key="1">
    <citation type="submission" date="2017-09" db="EMBL/GenBank/DDBJ databases">
        <title>The phylogeny of Galerucinae (Coleoptera: Chrysomelidae) and the performance of mitochondrial genomes in phylogenetic inference compared to nuclear rRNA genes.</title>
        <authorList>
            <person name="Nie R.E."/>
            <person name="Breeschoten T."/>
            <person name="Timmermans M.J.T.N."/>
            <person name="Nadein K."/>
            <person name="Xue H.J."/>
            <person name="Bai M."/>
            <person name="Huang Y."/>
            <person name="Yang X.Ke."/>
            <person name="Vogler A.P."/>
        </authorList>
    </citation>
    <scope>NUCLEOTIDE SEQUENCE</scope>
</reference>
<comment type="subcellular location">
    <subcellularLocation>
        <location evidence="1">Mitochondrion membrane</location>
        <topology evidence="1">Multi-pass membrane protein</topology>
    </subcellularLocation>
</comment>
<keyword evidence="10 16" id="KW-1133">Transmembrane helix</keyword>
<feature type="transmembrane region" description="Helical" evidence="16">
    <location>
        <begin position="135"/>
        <end position="155"/>
    </location>
</feature>
<keyword evidence="5" id="KW-0813">Transport</keyword>
<evidence type="ECO:0000256" key="12">
    <source>
        <dbReference type="ARBA" id="ARBA00023128"/>
    </source>
</evidence>
<evidence type="ECO:0000256" key="15">
    <source>
        <dbReference type="ARBA" id="ARBA00049551"/>
    </source>
</evidence>
<dbReference type="EC" id="7.1.1.2" evidence="3"/>
<evidence type="ECO:0000256" key="8">
    <source>
        <dbReference type="ARBA" id="ARBA00022967"/>
    </source>
</evidence>
<protein>
    <recommendedName>
        <fullName evidence="4">NADH-ubiquinone oxidoreductase chain 6</fullName>
        <ecNumber evidence="3">7.1.1.2</ecNumber>
    </recommendedName>
    <alternativeName>
        <fullName evidence="14">NADH dehydrogenase subunit 6</fullName>
    </alternativeName>
</protein>
<evidence type="ECO:0000256" key="2">
    <source>
        <dbReference type="ARBA" id="ARBA00005698"/>
    </source>
</evidence>
<keyword evidence="11" id="KW-0520">NAD</keyword>
<gene>
    <name evidence="17" type="primary">ND6</name>
</gene>
<feature type="transmembrane region" description="Helical" evidence="16">
    <location>
        <begin position="7"/>
        <end position="35"/>
    </location>
</feature>
<evidence type="ECO:0000256" key="5">
    <source>
        <dbReference type="ARBA" id="ARBA00022448"/>
    </source>
</evidence>
<dbReference type="EMBL" id="MG021083">
    <property type="protein sequence ID" value="QAY82013.1"/>
    <property type="molecule type" value="Genomic_DNA"/>
</dbReference>
<evidence type="ECO:0000256" key="6">
    <source>
        <dbReference type="ARBA" id="ARBA00022660"/>
    </source>
</evidence>
<evidence type="ECO:0000313" key="17">
    <source>
        <dbReference type="EMBL" id="QAY82013.1"/>
    </source>
</evidence>
<evidence type="ECO:0000256" key="1">
    <source>
        <dbReference type="ARBA" id="ARBA00004225"/>
    </source>
</evidence>
<geneLocation type="mitochondrion" evidence="17"/>
<keyword evidence="12 17" id="KW-0496">Mitochondrion</keyword>
<keyword evidence="7 16" id="KW-0812">Transmembrane</keyword>
<comment type="similarity">
    <text evidence="2">Belongs to the complex I subunit 6 family.</text>
</comment>
<sequence length="166" mass="19787">MSDMIMLILMCNFMFLFISHPLTNGCILLIQTILISLLSGLLNLNFWYSYMIFLIMIGGLLILFIYMTSIASNEKFKFNNMISIFMLLMILSIFIIYLMNFFYFDMAQIQEMKNFFLQKSFQTSMLKYLNYPNNLIFVMMIIYLFITLIAVMKIIHFSYGPLRQKF</sequence>
<organism evidence="17">
    <name type="scientific">Macrohaltica subplicata</name>
    <dbReference type="NCBI Taxonomy" id="294679"/>
    <lineage>
        <taxon>Eukaryota</taxon>
        <taxon>Metazoa</taxon>
        <taxon>Ecdysozoa</taxon>
        <taxon>Arthropoda</taxon>
        <taxon>Hexapoda</taxon>
        <taxon>Insecta</taxon>
        <taxon>Pterygota</taxon>
        <taxon>Neoptera</taxon>
        <taxon>Endopterygota</taxon>
        <taxon>Coleoptera</taxon>
        <taxon>Polyphaga</taxon>
        <taxon>Cucujiformia</taxon>
        <taxon>Chrysomeloidea</taxon>
        <taxon>Chrysomelidae</taxon>
        <taxon>Galerucinae</taxon>
        <taxon>Alticini</taxon>
        <taxon>Macrohaltica</taxon>
    </lineage>
</organism>
<evidence type="ECO:0000256" key="16">
    <source>
        <dbReference type="SAM" id="Phobius"/>
    </source>
</evidence>
<comment type="catalytic activity">
    <reaction evidence="15">
        <text>a ubiquinone + NADH + 5 H(+)(in) = a ubiquinol + NAD(+) + 4 H(+)(out)</text>
        <dbReference type="Rhea" id="RHEA:29091"/>
        <dbReference type="Rhea" id="RHEA-COMP:9565"/>
        <dbReference type="Rhea" id="RHEA-COMP:9566"/>
        <dbReference type="ChEBI" id="CHEBI:15378"/>
        <dbReference type="ChEBI" id="CHEBI:16389"/>
        <dbReference type="ChEBI" id="CHEBI:17976"/>
        <dbReference type="ChEBI" id="CHEBI:57540"/>
        <dbReference type="ChEBI" id="CHEBI:57945"/>
        <dbReference type="EC" id="7.1.1.2"/>
    </reaction>
</comment>
<evidence type="ECO:0000256" key="11">
    <source>
        <dbReference type="ARBA" id="ARBA00023027"/>
    </source>
</evidence>
<dbReference type="PANTHER" id="PTHR11435">
    <property type="entry name" value="NADH UBIQUINONE OXIDOREDUCTASE SUBUNIT ND6"/>
    <property type="match status" value="1"/>
</dbReference>
<proteinExistence type="inferred from homology"/>